<sequence>MRKFSLVGLVMAICILFSCSLVQAQDLRTISVDGSSTIKVAPDKATISISIENTAKDAKLASAQNAQIMQKIQSAILGLAITKDKMQTTNYNLYPVYNTKDNSREIIGYNVSNEITVTIDNIDMVGTVIDTAINAGASNVNSIEFGLKDSQVYKDKVLQQAIADAKRKAQVVANSLGKSIVNVVSVNTGSAYIEAKNFNNAMYMRAADATGATSPIQSGDISVRANVSVVFEMN</sequence>
<name>A0A378NW82_9FIRM</name>
<feature type="chain" id="PRO_5016582100" evidence="1">
    <location>
        <begin position="25"/>
        <end position="234"/>
    </location>
</feature>
<evidence type="ECO:0000313" key="2">
    <source>
        <dbReference type="EMBL" id="STY71919.1"/>
    </source>
</evidence>
<protein>
    <submittedName>
        <fullName evidence="2">26 kDa periplasmic immunogenic protein</fullName>
    </submittedName>
</protein>
<dbReference type="Pfam" id="PF04402">
    <property type="entry name" value="SIMPL"/>
    <property type="match status" value="1"/>
</dbReference>
<organism evidence="2 3">
    <name type="scientific">Megamonas hypermegale</name>
    <dbReference type="NCBI Taxonomy" id="158847"/>
    <lineage>
        <taxon>Bacteria</taxon>
        <taxon>Bacillati</taxon>
        <taxon>Bacillota</taxon>
        <taxon>Negativicutes</taxon>
        <taxon>Selenomonadales</taxon>
        <taxon>Selenomonadaceae</taxon>
        <taxon>Megamonas</taxon>
    </lineage>
</organism>
<dbReference type="PROSITE" id="PS51257">
    <property type="entry name" value="PROKAR_LIPOPROTEIN"/>
    <property type="match status" value="1"/>
</dbReference>
<evidence type="ECO:0000256" key="1">
    <source>
        <dbReference type="SAM" id="SignalP"/>
    </source>
</evidence>
<dbReference type="InterPro" id="IPR007497">
    <property type="entry name" value="SIMPL/DUF541"/>
</dbReference>
<dbReference type="GO" id="GO:0006974">
    <property type="term" value="P:DNA damage response"/>
    <property type="evidence" value="ECO:0007669"/>
    <property type="project" value="TreeGrafter"/>
</dbReference>
<dbReference type="InterPro" id="IPR052022">
    <property type="entry name" value="26kDa_periplasmic_antigen"/>
</dbReference>
<dbReference type="Gene3D" id="3.30.70.2970">
    <property type="entry name" value="Protein of unknown function (DUF541), domain 2"/>
    <property type="match status" value="1"/>
</dbReference>
<accession>A0A378NW82</accession>
<dbReference type="EMBL" id="UGPP01000001">
    <property type="protein sequence ID" value="STY71919.1"/>
    <property type="molecule type" value="Genomic_DNA"/>
</dbReference>
<dbReference type="PANTHER" id="PTHR34387">
    <property type="entry name" value="SLR1258 PROTEIN"/>
    <property type="match status" value="1"/>
</dbReference>
<feature type="signal peptide" evidence="1">
    <location>
        <begin position="1"/>
        <end position="24"/>
    </location>
</feature>
<keyword evidence="1" id="KW-0732">Signal</keyword>
<dbReference type="AlphaFoldDB" id="A0A378NW82"/>
<dbReference type="Gene3D" id="3.30.110.170">
    <property type="entry name" value="Protein of unknown function (DUF541), domain 1"/>
    <property type="match status" value="1"/>
</dbReference>
<dbReference type="PANTHER" id="PTHR34387:SF2">
    <property type="entry name" value="SLR1258 PROTEIN"/>
    <property type="match status" value="1"/>
</dbReference>
<proteinExistence type="predicted"/>
<gene>
    <name evidence="2" type="ORF">NCTC10571_02099</name>
</gene>
<reference evidence="2 3" key="1">
    <citation type="submission" date="2018-06" db="EMBL/GenBank/DDBJ databases">
        <authorList>
            <consortium name="Pathogen Informatics"/>
            <person name="Doyle S."/>
        </authorList>
    </citation>
    <scope>NUCLEOTIDE SEQUENCE [LARGE SCALE GENOMIC DNA]</scope>
    <source>
        <strain evidence="2 3">NCTC10571</strain>
    </source>
</reference>
<dbReference type="RefSeq" id="WP_115152064.1">
    <property type="nucleotide sequence ID" value="NZ_UGPP01000001.1"/>
</dbReference>
<evidence type="ECO:0000313" key="3">
    <source>
        <dbReference type="Proteomes" id="UP000255234"/>
    </source>
</evidence>
<dbReference type="Proteomes" id="UP000255234">
    <property type="component" value="Unassembled WGS sequence"/>
</dbReference>